<evidence type="ECO:0000259" key="2">
    <source>
        <dbReference type="Pfam" id="PF17800"/>
    </source>
</evidence>
<feature type="region of interest" description="Disordered" evidence="1">
    <location>
        <begin position="211"/>
        <end position="282"/>
    </location>
</feature>
<proteinExistence type="predicted"/>
<dbReference type="OMA" id="MMQFFGT"/>
<organism evidence="3 4">
    <name type="scientific">Naegleria fowleri</name>
    <name type="common">Brain eating amoeba</name>
    <dbReference type="NCBI Taxonomy" id="5763"/>
    <lineage>
        <taxon>Eukaryota</taxon>
        <taxon>Discoba</taxon>
        <taxon>Heterolobosea</taxon>
        <taxon>Tetramitia</taxon>
        <taxon>Eutetramitia</taxon>
        <taxon>Vahlkampfiidae</taxon>
        <taxon>Naegleria</taxon>
    </lineage>
</organism>
<feature type="compositionally biased region" description="Basic and acidic residues" evidence="1">
    <location>
        <begin position="238"/>
        <end position="265"/>
    </location>
</feature>
<feature type="compositionally biased region" description="Basic residues" evidence="1">
    <location>
        <begin position="273"/>
        <end position="282"/>
    </location>
</feature>
<evidence type="ECO:0000256" key="1">
    <source>
        <dbReference type="SAM" id="MobiDB-lite"/>
    </source>
</evidence>
<accession>A0A6A5BFT8</accession>
<dbReference type="OrthoDB" id="10395568at2759"/>
<feature type="region of interest" description="Disordered" evidence="1">
    <location>
        <begin position="128"/>
        <end position="189"/>
    </location>
</feature>
<dbReference type="AlphaFoldDB" id="A0A6A5BFT8"/>
<reference evidence="3 4" key="1">
    <citation type="journal article" date="2019" name="Sci. Rep.">
        <title>Nanopore sequencing improves the draft genome of the human pathogenic amoeba Naegleria fowleri.</title>
        <authorList>
            <person name="Liechti N."/>
            <person name="Schurch N."/>
            <person name="Bruggmann R."/>
            <person name="Wittwer M."/>
        </authorList>
    </citation>
    <scope>NUCLEOTIDE SEQUENCE [LARGE SCALE GENOMIC DNA]</scope>
    <source>
        <strain evidence="3 4">ATCC 30894</strain>
    </source>
</reference>
<dbReference type="GeneID" id="68112382"/>
<evidence type="ECO:0000313" key="3">
    <source>
        <dbReference type="EMBL" id="KAF0975837.1"/>
    </source>
</evidence>
<name>A0A6A5BFT8_NAEFO</name>
<dbReference type="VEuPathDB" id="AmoebaDB:NF0104690"/>
<dbReference type="Proteomes" id="UP000444721">
    <property type="component" value="Unassembled WGS sequence"/>
</dbReference>
<evidence type="ECO:0000313" key="4">
    <source>
        <dbReference type="Proteomes" id="UP000444721"/>
    </source>
</evidence>
<feature type="compositionally biased region" description="Acidic residues" evidence="1">
    <location>
        <begin position="157"/>
        <end position="183"/>
    </location>
</feature>
<feature type="compositionally biased region" description="Acidic residues" evidence="1">
    <location>
        <begin position="129"/>
        <end position="140"/>
    </location>
</feature>
<dbReference type="VEuPathDB" id="AmoebaDB:NfTy_052120"/>
<feature type="compositionally biased region" description="Basic and acidic residues" evidence="1">
    <location>
        <begin position="211"/>
        <end position="228"/>
    </location>
</feature>
<protein>
    <recommendedName>
        <fullName evidence="2">Nucleoplasmin-like domain-containing protein</fullName>
    </recommendedName>
</protein>
<dbReference type="Gene3D" id="2.60.120.340">
    <property type="entry name" value="Nucleoplasmin core domain"/>
    <property type="match status" value="1"/>
</dbReference>
<dbReference type="InterPro" id="IPR041232">
    <property type="entry name" value="NPL"/>
</dbReference>
<keyword evidence="4" id="KW-1185">Reference proteome</keyword>
<gene>
    <name evidence="3" type="ORF">FDP41_005164</name>
</gene>
<dbReference type="EMBL" id="VFQX01000043">
    <property type="protein sequence ID" value="KAF0975837.1"/>
    <property type="molecule type" value="Genomic_DNA"/>
</dbReference>
<dbReference type="RefSeq" id="XP_044560550.1">
    <property type="nucleotide sequence ID" value="XM_044708659.1"/>
</dbReference>
<feature type="domain" description="Nucleoplasmin-like" evidence="2">
    <location>
        <begin position="7"/>
        <end position="107"/>
    </location>
</feature>
<comment type="caution">
    <text evidence="3">The sequence shown here is derived from an EMBL/GenBank/DDBJ whole genome shotgun (WGS) entry which is preliminary data.</text>
</comment>
<dbReference type="Pfam" id="PF17800">
    <property type="entry name" value="NPL"/>
    <property type="match status" value="1"/>
</dbReference>
<dbReference type="VEuPathDB" id="AmoebaDB:FDP41_005164"/>
<sequence>MSNIFSFFGQEIKTGPPQTFEIPFGEVVLHLSTIALAKDTPKGSITRVYVHTVDDEDSEKDNKFVVCTLVGKEKESVVVDLNFSEDVALSLETTAGDDVAVHVTGYINLVGEEDEEDEEKNKILRQMLEEEDEDEDDEDFKPDLNESTESATKIEELTDEDEVEPPMGGEEDEDDEEIDDEVAEIVMEKVSALEEKLGREATDAEIKKILDEVQKKAGQPKKEEEKKQPPKQQQKQAQKKETPKESPKKQAPKQDESSKKRKQEEAIGNNNNKKNKKNKKKK</sequence>